<evidence type="ECO:0000313" key="2">
    <source>
        <dbReference type="Proteomes" id="UP000499080"/>
    </source>
</evidence>
<reference evidence="1 2" key="1">
    <citation type="journal article" date="2019" name="Sci. Rep.">
        <title>Orb-weaving spider Araneus ventricosus genome elucidates the spidroin gene catalogue.</title>
        <authorList>
            <person name="Kono N."/>
            <person name="Nakamura H."/>
            <person name="Ohtoshi R."/>
            <person name="Moran D.A.P."/>
            <person name="Shinohara A."/>
            <person name="Yoshida Y."/>
            <person name="Fujiwara M."/>
            <person name="Mori M."/>
            <person name="Tomita M."/>
            <person name="Arakawa K."/>
        </authorList>
    </citation>
    <scope>NUCLEOTIDE SEQUENCE [LARGE SCALE GENOMIC DNA]</scope>
</reference>
<accession>A0A4Y2B909</accession>
<organism evidence="1 2">
    <name type="scientific">Araneus ventricosus</name>
    <name type="common">Orbweaver spider</name>
    <name type="synonym">Epeira ventricosa</name>
    <dbReference type="NCBI Taxonomy" id="182803"/>
    <lineage>
        <taxon>Eukaryota</taxon>
        <taxon>Metazoa</taxon>
        <taxon>Ecdysozoa</taxon>
        <taxon>Arthropoda</taxon>
        <taxon>Chelicerata</taxon>
        <taxon>Arachnida</taxon>
        <taxon>Araneae</taxon>
        <taxon>Araneomorphae</taxon>
        <taxon>Entelegynae</taxon>
        <taxon>Araneoidea</taxon>
        <taxon>Araneidae</taxon>
        <taxon>Araneus</taxon>
    </lineage>
</organism>
<name>A0A4Y2B909_ARAVE</name>
<feature type="non-terminal residue" evidence="1">
    <location>
        <position position="55"/>
    </location>
</feature>
<keyword evidence="2" id="KW-1185">Reference proteome</keyword>
<dbReference type="AlphaFoldDB" id="A0A4Y2B909"/>
<sequence length="55" mass="6377">MEASAKLIAGNPIKDLQRQQTPHCQWHRYREDDNGWRNGNCPKIVCEQQCNAPQV</sequence>
<dbReference type="Proteomes" id="UP000499080">
    <property type="component" value="Unassembled WGS sequence"/>
</dbReference>
<dbReference type="EMBL" id="BGPR01158929">
    <property type="protein sequence ID" value="GBL88257.1"/>
    <property type="molecule type" value="Genomic_DNA"/>
</dbReference>
<gene>
    <name evidence="1" type="ORF">AVEN_24143_1</name>
</gene>
<protein>
    <submittedName>
        <fullName evidence="1">Uncharacterized protein</fullName>
    </submittedName>
</protein>
<comment type="caution">
    <text evidence="1">The sequence shown here is derived from an EMBL/GenBank/DDBJ whole genome shotgun (WGS) entry which is preliminary data.</text>
</comment>
<evidence type="ECO:0000313" key="1">
    <source>
        <dbReference type="EMBL" id="GBL88257.1"/>
    </source>
</evidence>
<proteinExistence type="predicted"/>